<sequence>MKVFDLHCDTATKCYDERAPFVQNGFEISLEQASLFEQWVQCFAIFIPDGLRGAAAYTYYKNVLAYIKEQSGLSFARRPQELRQQLQSGQGPSVLPILTVEGGAVLAGNLKNCEALARDGVRMLTLTWNGENELGYGIEEDKGLKPLGFAAVRELERLGIVVDVSHLSESGFYDVAKTATRPFVASHSCAKALCGHPRNLTDDQFGVIRDSHGLVGINYNQAFLRDSGPATIQDILCHIDHFLQLGGEHVIALGSDFDGAYMPEDLKTAAALPQLYEAMLAHGYKQSLVWDIFYNNAVHFFVRQALANKSV</sequence>
<dbReference type="InterPro" id="IPR032466">
    <property type="entry name" value="Metal_Hydrolase"/>
</dbReference>
<dbReference type="Pfam" id="PF01244">
    <property type="entry name" value="Peptidase_M19"/>
    <property type="match status" value="1"/>
</dbReference>
<proteinExistence type="predicted"/>
<dbReference type="AlphaFoldDB" id="A0A1C6GJH7"/>
<dbReference type="PROSITE" id="PS51365">
    <property type="entry name" value="RENAL_DIPEPTIDASE_2"/>
    <property type="match status" value="1"/>
</dbReference>
<dbReference type="PANTHER" id="PTHR10443:SF12">
    <property type="entry name" value="DIPEPTIDASE"/>
    <property type="match status" value="1"/>
</dbReference>
<dbReference type="InterPro" id="IPR008257">
    <property type="entry name" value="Pept_M19"/>
</dbReference>
<protein>
    <submittedName>
        <fullName evidence="1">Membrane dipeptidase (Peptidase family M19)</fullName>
    </submittedName>
</protein>
<dbReference type="GO" id="GO:0070573">
    <property type="term" value="F:metallodipeptidase activity"/>
    <property type="evidence" value="ECO:0007669"/>
    <property type="project" value="InterPro"/>
</dbReference>
<gene>
    <name evidence="1" type="ORF">SAMEA3545359_00414</name>
</gene>
<dbReference type="GO" id="GO:0006508">
    <property type="term" value="P:proteolysis"/>
    <property type="evidence" value="ECO:0007669"/>
    <property type="project" value="InterPro"/>
</dbReference>
<dbReference type="SUPFAM" id="SSF51556">
    <property type="entry name" value="Metallo-dependent hydrolases"/>
    <property type="match status" value="1"/>
</dbReference>
<dbReference type="Gene3D" id="3.20.20.140">
    <property type="entry name" value="Metal-dependent hydrolases"/>
    <property type="match status" value="1"/>
</dbReference>
<dbReference type="EMBL" id="FMHG01000001">
    <property type="protein sequence ID" value="SCJ45370.1"/>
    <property type="molecule type" value="Genomic_DNA"/>
</dbReference>
<organism evidence="1">
    <name type="scientific">uncultured Anaerotruncus sp</name>
    <dbReference type="NCBI Taxonomy" id="905011"/>
    <lineage>
        <taxon>Bacteria</taxon>
        <taxon>Bacillati</taxon>
        <taxon>Bacillota</taxon>
        <taxon>Clostridia</taxon>
        <taxon>Eubacteriales</taxon>
        <taxon>Oscillospiraceae</taxon>
        <taxon>Anaerotruncus</taxon>
        <taxon>environmental samples</taxon>
    </lineage>
</organism>
<accession>A0A1C6GJH7</accession>
<evidence type="ECO:0000313" key="1">
    <source>
        <dbReference type="EMBL" id="SCJ45370.1"/>
    </source>
</evidence>
<name>A0A1C6GJH7_9FIRM</name>
<dbReference type="PANTHER" id="PTHR10443">
    <property type="entry name" value="MICROSOMAL DIPEPTIDASE"/>
    <property type="match status" value="1"/>
</dbReference>
<reference evidence="1" key="1">
    <citation type="submission" date="2015-09" db="EMBL/GenBank/DDBJ databases">
        <authorList>
            <consortium name="Pathogen Informatics"/>
        </authorList>
    </citation>
    <scope>NUCLEOTIDE SEQUENCE</scope>
    <source>
        <strain evidence="1">2789STDY5834896</strain>
    </source>
</reference>